<protein>
    <submittedName>
        <fullName evidence="1">Glutamate--cysteine ligase</fullName>
    </submittedName>
    <submittedName>
        <fullName evidence="2">Glutamate-cysteine ligase family 2(GCS2)</fullName>
    </submittedName>
</protein>
<dbReference type="InterPro" id="IPR006336">
    <property type="entry name" value="GCS2"/>
</dbReference>
<gene>
    <name evidence="1" type="ORF">MVI01_28350</name>
    <name evidence="2" type="ORF">SAMN04488504_101386</name>
</gene>
<evidence type="ECO:0000313" key="1">
    <source>
        <dbReference type="EMBL" id="GEL71051.1"/>
    </source>
</evidence>
<dbReference type="AlphaFoldDB" id="A0A511HBY3"/>
<comment type="caution">
    <text evidence="1">The sequence shown here is derived from an EMBL/GenBank/DDBJ whole genome shotgun (WGS) entry which is preliminary data.</text>
</comment>
<dbReference type="InterPro" id="IPR016602">
    <property type="entry name" value="UCP012666"/>
</dbReference>
<sequence>MGMAIHQEEFRPEDHERFSRRLAESLEALRALLARPGFGVGAPTVGAELELYLVDRLGFPLPVNRAVLARAEDPRVTLELDAFNLEVNLRPCLLAGRPFRALRQEVESAVAAVRRAASTLGARVAVIGILPTLREADLGSGALTSEPRYRAMSTAIRHRRSAPFHVSIRGEEEALSLTWKDVTLEGANTSLQYHLRVAPGDFARMYNAAQLATAPVLAAAGNSPLFLGRKLWDETRVALFRQAVDDRGEPGEGGFQPHARVSFGHGWVREGAYELFAEAVALHPPLLPVSGDEPLRERVAAGEVPGLEELRLHQSTVWSWNRAIYDPKDGGHLRIEFRALPAGPTVVDMMANGAFLLGLTLALAERVDALLPALPFVHAYGNFIRAARQGLDAELLWPSSTAPSPQPMAATELVKRLLPEAREGLVRAGVDVEEADTLLGILEQRVALRRTGAGWQRQMLARLESQMPRQDALAAMLERYLQRSESGAPVHTWPVE</sequence>
<evidence type="ECO:0000313" key="4">
    <source>
        <dbReference type="Proteomes" id="UP000321224"/>
    </source>
</evidence>
<accession>A0A511HBY3</accession>
<dbReference type="EMBL" id="FNAJ01000001">
    <property type="protein sequence ID" value="SDD31656.1"/>
    <property type="molecule type" value="Genomic_DNA"/>
</dbReference>
<proteinExistence type="predicted"/>
<dbReference type="SUPFAM" id="SSF55931">
    <property type="entry name" value="Glutamine synthetase/guanido kinase"/>
    <property type="match status" value="1"/>
</dbReference>
<dbReference type="InterPro" id="IPR050141">
    <property type="entry name" value="GCL_type2/YbdK_subfam"/>
</dbReference>
<dbReference type="GO" id="GO:0004357">
    <property type="term" value="F:glutamate-cysteine ligase activity"/>
    <property type="evidence" value="ECO:0007669"/>
    <property type="project" value="InterPro"/>
</dbReference>
<reference evidence="2 3" key="1">
    <citation type="submission" date="2016-10" db="EMBL/GenBank/DDBJ databases">
        <authorList>
            <person name="Varghese N."/>
            <person name="Submissions S."/>
        </authorList>
    </citation>
    <scope>NUCLEOTIDE SEQUENCE [LARGE SCALE GENOMIC DNA]</scope>
    <source>
        <strain evidence="2 3">DSM 2260</strain>
    </source>
</reference>
<dbReference type="Pfam" id="PF04107">
    <property type="entry name" value="GCS2"/>
    <property type="match status" value="1"/>
</dbReference>
<dbReference type="EMBL" id="BJVY01000013">
    <property type="protein sequence ID" value="GEL71051.1"/>
    <property type="molecule type" value="Genomic_DNA"/>
</dbReference>
<dbReference type="RefSeq" id="WP_090484758.1">
    <property type="nucleotide sequence ID" value="NZ_BJVY01000013.1"/>
</dbReference>
<name>A0A511HBY3_9BACT</name>
<dbReference type="PIRSF" id="PIRSF012666">
    <property type="entry name" value="UCP012666"/>
    <property type="match status" value="1"/>
</dbReference>
<evidence type="ECO:0000313" key="3">
    <source>
        <dbReference type="Proteomes" id="UP000198717"/>
    </source>
</evidence>
<dbReference type="GO" id="GO:0042398">
    <property type="term" value="P:modified amino acid biosynthetic process"/>
    <property type="evidence" value="ECO:0007669"/>
    <property type="project" value="InterPro"/>
</dbReference>
<dbReference type="InterPro" id="IPR014746">
    <property type="entry name" value="Gln_synth/guanido_kin_cat_dom"/>
</dbReference>
<dbReference type="Proteomes" id="UP000198717">
    <property type="component" value="Unassembled WGS sequence"/>
</dbReference>
<evidence type="ECO:0000313" key="2">
    <source>
        <dbReference type="EMBL" id="SDD31656.1"/>
    </source>
</evidence>
<dbReference type="Proteomes" id="UP000321224">
    <property type="component" value="Unassembled WGS sequence"/>
</dbReference>
<dbReference type="PANTHER" id="PTHR36510">
    <property type="entry name" value="GLUTAMATE--CYSTEINE LIGASE 2-RELATED"/>
    <property type="match status" value="1"/>
</dbReference>
<keyword evidence="3" id="KW-1185">Reference proteome</keyword>
<organism evidence="1 4">
    <name type="scientific">Myxococcus virescens</name>
    <dbReference type="NCBI Taxonomy" id="83456"/>
    <lineage>
        <taxon>Bacteria</taxon>
        <taxon>Pseudomonadati</taxon>
        <taxon>Myxococcota</taxon>
        <taxon>Myxococcia</taxon>
        <taxon>Myxococcales</taxon>
        <taxon>Cystobacterineae</taxon>
        <taxon>Myxococcaceae</taxon>
        <taxon>Myxococcus</taxon>
    </lineage>
</organism>
<reference evidence="1 4" key="2">
    <citation type="submission" date="2019-07" db="EMBL/GenBank/DDBJ databases">
        <title>Whole genome shotgun sequence of Myxococcus virescens NBRC 100334.</title>
        <authorList>
            <person name="Hosoyama A."/>
            <person name="Uohara A."/>
            <person name="Ohji S."/>
            <person name="Ichikawa N."/>
        </authorList>
    </citation>
    <scope>NUCLEOTIDE SEQUENCE [LARGE SCALE GENOMIC DNA]</scope>
    <source>
        <strain evidence="1 4">NBRC 100334</strain>
    </source>
</reference>
<keyword evidence="1" id="KW-0436">Ligase</keyword>
<dbReference type="Gene3D" id="3.30.590.20">
    <property type="match status" value="1"/>
</dbReference>
<dbReference type="PANTHER" id="PTHR36510:SF3">
    <property type="entry name" value="CONSERVED PROTEIN"/>
    <property type="match status" value="1"/>
</dbReference>